<dbReference type="Proteomes" id="UP000887579">
    <property type="component" value="Unplaced"/>
</dbReference>
<protein>
    <submittedName>
        <fullName evidence="2">F-box domain-containing protein</fullName>
    </submittedName>
</protein>
<proteinExistence type="predicted"/>
<evidence type="ECO:0000313" key="2">
    <source>
        <dbReference type="WBParaSite" id="ES5_v2.g26661.t1"/>
    </source>
</evidence>
<dbReference type="WBParaSite" id="ES5_v2.g26661.t1">
    <property type="protein sequence ID" value="ES5_v2.g26661.t1"/>
    <property type="gene ID" value="ES5_v2.g26661"/>
</dbReference>
<name>A0AC34GB76_9BILA</name>
<sequence length="160" mass="18612">MTVPAKPLTLTDLPQSVLQHISSFIPPLDRFKLQGTCRYTNQALSSWPDTSMEIRSEDYGFADTVTTSRMSFQFPMGKTNKSSFHVKLTDYSGRCYRIRTTQERSSAKTLKSFLSRFQNLQELTLWDACLTSEFSTIFSKFQSIKVLRLWNCSRYFEKKK</sequence>
<organism evidence="1 2">
    <name type="scientific">Panagrolaimus sp. ES5</name>
    <dbReference type="NCBI Taxonomy" id="591445"/>
    <lineage>
        <taxon>Eukaryota</taxon>
        <taxon>Metazoa</taxon>
        <taxon>Ecdysozoa</taxon>
        <taxon>Nematoda</taxon>
        <taxon>Chromadorea</taxon>
        <taxon>Rhabditida</taxon>
        <taxon>Tylenchina</taxon>
        <taxon>Panagrolaimomorpha</taxon>
        <taxon>Panagrolaimoidea</taxon>
        <taxon>Panagrolaimidae</taxon>
        <taxon>Panagrolaimus</taxon>
    </lineage>
</organism>
<evidence type="ECO:0000313" key="1">
    <source>
        <dbReference type="Proteomes" id="UP000887579"/>
    </source>
</evidence>
<reference evidence="2" key="1">
    <citation type="submission" date="2022-11" db="UniProtKB">
        <authorList>
            <consortium name="WormBaseParasite"/>
        </authorList>
    </citation>
    <scope>IDENTIFICATION</scope>
</reference>
<accession>A0AC34GB76</accession>